<dbReference type="GO" id="GO:0004222">
    <property type="term" value="F:metalloendopeptidase activity"/>
    <property type="evidence" value="ECO:0007669"/>
    <property type="project" value="InterPro"/>
</dbReference>
<keyword evidence="20" id="KW-1185">Reference proteome</keyword>
<dbReference type="Gene3D" id="3.30.720.210">
    <property type="match status" value="1"/>
</dbReference>
<feature type="binding site" evidence="14">
    <location>
        <position position="467"/>
    </location>
    <ligand>
        <name>Zn(2+)</name>
        <dbReference type="ChEBI" id="CHEBI:29105"/>
        <note>catalytic</note>
    </ligand>
</feature>
<dbReference type="PANTHER" id="PTHR43655">
    <property type="entry name" value="ATP-DEPENDENT PROTEASE"/>
    <property type="match status" value="1"/>
</dbReference>
<keyword evidence="3 14" id="KW-0645">Protease</keyword>
<accession>A0A1N6QZU8</accession>
<comment type="subunit">
    <text evidence="14">Homohexamer.</text>
</comment>
<keyword evidence="8 14" id="KW-0862">Zinc</keyword>
<dbReference type="Pfam" id="PF01434">
    <property type="entry name" value="Peptidase_M41"/>
    <property type="match status" value="1"/>
</dbReference>
<dbReference type="Gene3D" id="1.20.58.760">
    <property type="entry name" value="Peptidase M41"/>
    <property type="match status" value="1"/>
</dbReference>
<evidence type="ECO:0000256" key="14">
    <source>
        <dbReference type="HAMAP-Rule" id="MF_01458"/>
    </source>
</evidence>
<dbReference type="GO" id="GO:0008270">
    <property type="term" value="F:zinc ion binding"/>
    <property type="evidence" value="ECO:0007669"/>
    <property type="project" value="UniProtKB-UniRule"/>
</dbReference>
<comment type="similarity">
    <text evidence="13 14">In the central section; belongs to the AAA ATPase family.</text>
</comment>
<evidence type="ECO:0000256" key="10">
    <source>
        <dbReference type="ARBA" id="ARBA00022989"/>
    </source>
</evidence>
<dbReference type="EMBL" id="FTMS01000005">
    <property type="protein sequence ID" value="SIQ22032.1"/>
    <property type="molecule type" value="Genomic_DNA"/>
</dbReference>
<comment type="subcellular location">
    <subcellularLocation>
        <location evidence="14">Cell membrane</location>
        <topology evidence="14">Multi-pass membrane protein</topology>
        <orientation evidence="14">Cytoplasmic side</orientation>
    </subcellularLocation>
    <subcellularLocation>
        <location evidence="1">Membrane</location>
    </subcellularLocation>
</comment>
<feature type="binding site" evidence="14">
    <location>
        <begin position="245"/>
        <end position="252"/>
    </location>
    <ligand>
        <name>ATP</name>
        <dbReference type="ChEBI" id="CHEBI:30616"/>
    </ligand>
</feature>
<comment type="cofactor">
    <cofactor evidence="14">
        <name>Zn(2+)</name>
        <dbReference type="ChEBI" id="CHEBI:29105"/>
    </cofactor>
    <text evidence="14">Binds 1 zinc ion per subunit.</text>
</comment>
<evidence type="ECO:0000313" key="19">
    <source>
        <dbReference type="EMBL" id="SIQ22032.1"/>
    </source>
</evidence>
<dbReference type="Proteomes" id="UP000186400">
    <property type="component" value="Unassembled WGS sequence"/>
</dbReference>
<evidence type="ECO:0000256" key="4">
    <source>
        <dbReference type="ARBA" id="ARBA00022692"/>
    </source>
</evidence>
<dbReference type="GO" id="GO:0005524">
    <property type="term" value="F:ATP binding"/>
    <property type="evidence" value="ECO:0007669"/>
    <property type="project" value="UniProtKB-UniRule"/>
</dbReference>
<dbReference type="Pfam" id="PF06480">
    <property type="entry name" value="FtsH_ext"/>
    <property type="match status" value="1"/>
</dbReference>
<keyword evidence="11 14" id="KW-0482">Metalloprotease</keyword>
<keyword evidence="19" id="KW-0131">Cell cycle</keyword>
<evidence type="ECO:0000259" key="18">
    <source>
        <dbReference type="SMART" id="SM00382"/>
    </source>
</evidence>
<feature type="compositionally biased region" description="Basic and acidic residues" evidence="17">
    <location>
        <begin position="11"/>
        <end position="20"/>
    </location>
</feature>
<feature type="binding site" evidence="14">
    <location>
        <position position="471"/>
    </location>
    <ligand>
        <name>Zn(2+)</name>
        <dbReference type="ChEBI" id="CHEBI:29105"/>
        <note>catalytic</note>
    </ligand>
</feature>
<keyword evidence="7 14" id="KW-0378">Hydrolase</keyword>
<protein>
    <recommendedName>
        <fullName evidence="14">ATP-dependent zinc metalloprotease FtsH</fullName>
        <ecNumber evidence="14">3.4.24.-</ecNumber>
    </recommendedName>
</protein>
<gene>
    <name evidence="14" type="primary">ftsH</name>
    <name evidence="19" type="ORF">SAMN05920897_105112</name>
</gene>
<dbReference type="AlphaFoldDB" id="A0A1N6QZU8"/>
<dbReference type="InterPro" id="IPR027417">
    <property type="entry name" value="P-loop_NTPase"/>
</dbReference>
<comment type="caution">
    <text evidence="14">Lacks conserved residue(s) required for the propagation of feature annotation.</text>
</comment>
<feature type="coiled-coil region" evidence="16">
    <location>
        <begin position="600"/>
        <end position="634"/>
    </location>
</feature>
<dbReference type="SUPFAM" id="SSF140990">
    <property type="entry name" value="FtsH protease domain-like"/>
    <property type="match status" value="1"/>
</dbReference>
<evidence type="ECO:0000256" key="5">
    <source>
        <dbReference type="ARBA" id="ARBA00022723"/>
    </source>
</evidence>
<dbReference type="PANTHER" id="PTHR43655:SF2">
    <property type="entry name" value="AFG3 LIKE MATRIX AAA PEPTIDASE SUBUNIT 2, ISOFORM A"/>
    <property type="match status" value="1"/>
</dbReference>
<feature type="compositionally biased region" description="Polar residues" evidence="17">
    <location>
        <begin position="1"/>
        <end position="10"/>
    </location>
</feature>
<comment type="function">
    <text evidence="14">Acts as a processive, ATP-dependent zinc metallopeptidase for both cytoplasmic and membrane proteins. Plays a role in the quality control of integral membrane proteins.</text>
</comment>
<dbReference type="SMART" id="SM00382">
    <property type="entry name" value="AAA"/>
    <property type="match status" value="1"/>
</dbReference>
<keyword evidence="10 14" id="KW-1133">Transmembrane helix</keyword>
<sequence length="726" mass="80765">MRKLKTMQNGNDKDPLDDQKGNGGSDNRGGKKTMKNNNDNNRDNNNFNFNFRNNRFALVFLVALLGMFLMMLFSNTQTVGQEIPYSQFMGYLKEGQVETVRIVDQTEIQGTLRTRDGESRSFTTNIPYFDDDLIRILQEQGVRFSGAPRPVSPFQMLAELFPWMIGFFFIWFMFRQLQGSGNRAFSFGKSKAKRYLEEGIKITFSDVAGQSEAKYELQEIVEFLKSPDKFTRIGAKIPKGVLLVGMPGTGKTLLAKACAGEAGVSFFHMSGSDFVEMFVGVGASRVRDLFEQGRKSAPCIIFIDELDAVGRTRGAGYGGGHDEREQTLNQMLVEMDGFDTKAGVIVLAATNRPDVLDPAILRPGRFDRQVTVDMPDVQEREAILAVHCAKIKLDTSVNLNRFARATPGSSGADLANLVNEAALYAARKNKDLVEAEDFEEARDKLLMGVARKSRIINDEEKLKTARHEAGHALLHYYLEHADPLHKVTVIPRGRALGVAFSLPEQDSYSKGSGYLRDRIKISFGGYIAERLFYQDTTTGVQNDLKQATDMARRMVTEWGMSSLGPVSFGQEDEPIFLGKQIATHKDYSESTANAIDSEVRKILEDCFREAEEILQEHQDKLELLAATLVEKETLSDNEIRELFGFPLVTNHNDPLASPATETPQTESREEGPQEADPHAEEENHPGNSPGSDQGEEDDQGGSGETEKNSQDSDTEGDADSGQDRSE</sequence>
<dbReference type="InterPro" id="IPR037219">
    <property type="entry name" value="Peptidase_M41-like"/>
</dbReference>
<comment type="similarity">
    <text evidence="2 14">In the C-terminal section; belongs to the peptidase M41 family.</text>
</comment>
<dbReference type="HAMAP" id="MF_01458">
    <property type="entry name" value="FtsH"/>
    <property type="match status" value="1"/>
</dbReference>
<keyword evidence="19" id="KW-0132">Cell division</keyword>
<feature type="region of interest" description="Disordered" evidence="17">
    <location>
        <begin position="1"/>
        <end position="43"/>
    </location>
</feature>
<dbReference type="FunFam" id="1.20.58.760:FF:000001">
    <property type="entry name" value="ATP-dependent zinc metalloprotease FtsH"/>
    <property type="match status" value="1"/>
</dbReference>
<dbReference type="PROSITE" id="PS00674">
    <property type="entry name" value="AAA"/>
    <property type="match status" value="1"/>
</dbReference>
<dbReference type="FunFam" id="1.10.8.60:FF:000001">
    <property type="entry name" value="ATP-dependent zinc metalloprotease FtsH"/>
    <property type="match status" value="1"/>
</dbReference>
<evidence type="ECO:0000256" key="12">
    <source>
        <dbReference type="ARBA" id="ARBA00023136"/>
    </source>
</evidence>
<keyword evidence="5 14" id="KW-0479">Metal-binding</keyword>
<dbReference type="SUPFAM" id="SSF52540">
    <property type="entry name" value="P-loop containing nucleoside triphosphate hydrolases"/>
    <property type="match status" value="1"/>
</dbReference>
<evidence type="ECO:0000256" key="15">
    <source>
        <dbReference type="RuleBase" id="RU003651"/>
    </source>
</evidence>
<dbReference type="CDD" id="cd19501">
    <property type="entry name" value="RecA-like_FtsH"/>
    <property type="match status" value="1"/>
</dbReference>
<feature type="compositionally biased region" description="Basic and acidic residues" evidence="17">
    <location>
        <begin position="666"/>
        <end position="684"/>
    </location>
</feature>
<proteinExistence type="inferred from homology"/>
<dbReference type="InterPro" id="IPR000642">
    <property type="entry name" value="Peptidase_M41"/>
</dbReference>
<keyword evidence="12 14" id="KW-0472">Membrane</keyword>
<dbReference type="Gene3D" id="3.40.50.300">
    <property type="entry name" value="P-loop containing nucleotide triphosphate hydrolases"/>
    <property type="match status" value="1"/>
</dbReference>
<dbReference type="Gene3D" id="1.10.8.60">
    <property type="match status" value="1"/>
</dbReference>
<evidence type="ECO:0000256" key="17">
    <source>
        <dbReference type="SAM" id="MobiDB-lite"/>
    </source>
</evidence>
<evidence type="ECO:0000256" key="13">
    <source>
        <dbReference type="ARBA" id="ARBA00061570"/>
    </source>
</evidence>
<evidence type="ECO:0000256" key="16">
    <source>
        <dbReference type="SAM" id="Coils"/>
    </source>
</evidence>
<keyword evidence="9 14" id="KW-0067">ATP-binding</keyword>
<dbReference type="InterPro" id="IPR011546">
    <property type="entry name" value="Pept_M41_FtsH_extracell"/>
</dbReference>
<dbReference type="InterPro" id="IPR003593">
    <property type="entry name" value="AAA+_ATPase"/>
</dbReference>
<evidence type="ECO:0000313" key="20">
    <source>
        <dbReference type="Proteomes" id="UP000186400"/>
    </source>
</evidence>
<dbReference type="NCBIfam" id="TIGR01241">
    <property type="entry name" value="FtsH_fam"/>
    <property type="match status" value="1"/>
</dbReference>
<evidence type="ECO:0000256" key="9">
    <source>
        <dbReference type="ARBA" id="ARBA00022840"/>
    </source>
</evidence>
<feature type="domain" description="AAA+ ATPase" evidence="18">
    <location>
        <begin position="237"/>
        <end position="376"/>
    </location>
</feature>
<feature type="binding site" evidence="14">
    <location>
        <position position="543"/>
    </location>
    <ligand>
        <name>Zn(2+)</name>
        <dbReference type="ChEBI" id="CHEBI:29105"/>
        <note>catalytic</note>
    </ligand>
</feature>
<dbReference type="FunFam" id="3.40.50.300:FF:000001">
    <property type="entry name" value="ATP-dependent zinc metalloprotease FtsH"/>
    <property type="match status" value="1"/>
</dbReference>
<reference evidence="19 20" key="1">
    <citation type="submission" date="2017-01" db="EMBL/GenBank/DDBJ databases">
        <authorList>
            <person name="Mah S.A."/>
            <person name="Swanson W.J."/>
            <person name="Moy G.W."/>
            <person name="Vacquier V.D."/>
        </authorList>
    </citation>
    <scope>NUCLEOTIDE SEQUENCE [LARGE SCALE GENOMIC DNA]</scope>
    <source>
        <strain evidence="19 20">ASpG1</strain>
    </source>
</reference>
<keyword evidence="6 14" id="KW-0547">Nucleotide-binding</keyword>
<evidence type="ECO:0000256" key="3">
    <source>
        <dbReference type="ARBA" id="ARBA00022670"/>
    </source>
</evidence>
<evidence type="ECO:0000256" key="6">
    <source>
        <dbReference type="ARBA" id="ARBA00022741"/>
    </source>
</evidence>
<comment type="similarity">
    <text evidence="15">Belongs to the AAA ATPase family.</text>
</comment>
<evidence type="ECO:0000256" key="2">
    <source>
        <dbReference type="ARBA" id="ARBA00010044"/>
    </source>
</evidence>
<dbReference type="Pfam" id="PF00004">
    <property type="entry name" value="AAA"/>
    <property type="match status" value="1"/>
</dbReference>
<evidence type="ECO:0000256" key="7">
    <source>
        <dbReference type="ARBA" id="ARBA00022801"/>
    </source>
</evidence>
<dbReference type="InterPro" id="IPR041569">
    <property type="entry name" value="AAA_lid_3"/>
</dbReference>
<keyword evidence="16" id="KW-0175">Coiled coil</keyword>
<dbReference type="GO" id="GO:0006508">
    <property type="term" value="P:proteolysis"/>
    <property type="evidence" value="ECO:0007669"/>
    <property type="project" value="UniProtKB-KW"/>
</dbReference>
<keyword evidence="4 14" id="KW-0812">Transmembrane</keyword>
<feature type="region of interest" description="Disordered" evidence="17">
    <location>
        <begin position="648"/>
        <end position="726"/>
    </location>
</feature>
<organism evidence="19 20">
    <name type="scientific">Alkalispirochaeta americana</name>
    <dbReference type="NCBI Taxonomy" id="159291"/>
    <lineage>
        <taxon>Bacteria</taxon>
        <taxon>Pseudomonadati</taxon>
        <taxon>Spirochaetota</taxon>
        <taxon>Spirochaetia</taxon>
        <taxon>Spirochaetales</taxon>
        <taxon>Spirochaetaceae</taxon>
        <taxon>Alkalispirochaeta</taxon>
    </lineage>
</organism>
<dbReference type="InterPro" id="IPR003960">
    <property type="entry name" value="ATPase_AAA_CS"/>
</dbReference>
<dbReference type="GO" id="GO:0030163">
    <property type="term" value="P:protein catabolic process"/>
    <property type="evidence" value="ECO:0007669"/>
    <property type="project" value="UniProtKB-UniRule"/>
</dbReference>
<dbReference type="GO" id="GO:0004176">
    <property type="term" value="F:ATP-dependent peptidase activity"/>
    <property type="evidence" value="ECO:0007669"/>
    <property type="project" value="InterPro"/>
</dbReference>
<dbReference type="GO" id="GO:0005886">
    <property type="term" value="C:plasma membrane"/>
    <property type="evidence" value="ECO:0007669"/>
    <property type="project" value="UniProtKB-SubCell"/>
</dbReference>
<dbReference type="STRING" id="159291.SAMN05920897_105112"/>
<dbReference type="Pfam" id="PF17862">
    <property type="entry name" value="AAA_lid_3"/>
    <property type="match status" value="1"/>
</dbReference>
<evidence type="ECO:0000256" key="1">
    <source>
        <dbReference type="ARBA" id="ARBA00004370"/>
    </source>
</evidence>
<dbReference type="InterPro" id="IPR003959">
    <property type="entry name" value="ATPase_AAA_core"/>
</dbReference>
<feature type="active site" evidence="14">
    <location>
        <position position="468"/>
    </location>
</feature>
<evidence type="ECO:0000256" key="11">
    <source>
        <dbReference type="ARBA" id="ARBA00023049"/>
    </source>
</evidence>
<keyword evidence="14" id="KW-1003">Cell membrane</keyword>
<feature type="transmembrane region" description="Helical" evidence="14">
    <location>
        <begin position="56"/>
        <end position="74"/>
    </location>
</feature>
<dbReference type="GO" id="GO:0016887">
    <property type="term" value="F:ATP hydrolysis activity"/>
    <property type="evidence" value="ECO:0007669"/>
    <property type="project" value="UniProtKB-UniRule"/>
</dbReference>
<name>A0A1N6QZU8_9SPIO</name>
<dbReference type="InterPro" id="IPR050928">
    <property type="entry name" value="ATP-dep_Zn_Metalloprotease"/>
</dbReference>
<dbReference type="InterPro" id="IPR005936">
    <property type="entry name" value="FtsH"/>
</dbReference>
<dbReference type="GO" id="GO:0051301">
    <property type="term" value="P:cell division"/>
    <property type="evidence" value="ECO:0007669"/>
    <property type="project" value="UniProtKB-KW"/>
</dbReference>
<evidence type="ECO:0000256" key="8">
    <source>
        <dbReference type="ARBA" id="ARBA00022833"/>
    </source>
</evidence>
<dbReference type="EC" id="3.4.24.-" evidence="14"/>